<proteinExistence type="predicted"/>
<organism evidence="4 5">
    <name type="scientific">Natronoglomus mannanivorans</name>
    <dbReference type="NCBI Taxonomy" id="2979990"/>
    <lineage>
        <taxon>Archaea</taxon>
        <taxon>Methanobacteriati</taxon>
        <taxon>Methanobacteriota</taxon>
        <taxon>Stenosarchaea group</taxon>
        <taxon>Halobacteria</taxon>
        <taxon>Halobacteriales</taxon>
        <taxon>Natrialbaceae</taxon>
        <taxon>Natronoglomus</taxon>
    </lineage>
</organism>
<dbReference type="RefSeq" id="WP_338005985.1">
    <property type="nucleotide sequence ID" value="NZ_JAOPKA010000023.1"/>
</dbReference>
<feature type="domain" description="DUF8186" evidence="2">
    <location>
        <begin position="259"/>
        <end position="410"/>
    </location>
</feature>
<feature type="domain" description="DUF8186" evidence="1">
    <location>
        <begin position="92"/>
        <end position="255"/>
    </location>
</feature>
<evidence type="ECO:0000313" key="4">
    <source>
        <dbReference type="EMBL" id="MCU4744179.1"/>
    </source>
</evidence>
<dbReference type="InterPro" id="IPR058499">
    <property type="entry name" value="DUF8186"/>
</dbReference>
<dbReference type="Pfam" id="PF26590">
    <property type="entry name" value="DUF8186_M"/>
    <property type="match status" value="1"/>
</dbReference>
<gene>
    <name evidence="4" type="ORF">OB960_22635</name>
</gene>
<dbReference type="InterPro" id="IPR058910">
    <property type="entry name" value="DUF8186_M"/>
</dbReference>
<evidence type="ECO:0000259" key="1">
    <source>
        <dbReference type="Pfam" id="PF26589"/>
    </source>
</evidence>
<comment type="caution">
    <text evidence="4">The sequence shown here is derived from an EMBL/GenBank/DDBJ whole genome shotgun (WGS) entry which is preliminary data.</text>
</comment>
<name>A0AAP2Z577_9EURY</name>
<accession>A0AAP2Z577</accession>
<dbReference type="Pfam" id="PF26589">
    <property type="entry name" value="DUF8186"/>
    <property type="match status" value="1"/>
</dbReference>
<dbReference type="EMBL" id="JAOPKA010000023">
    <property type="protein sequence ID" value="MCU4744179.1"/>
    <property type="molecule type" value="Genomic_DNA"/>
</dbReference>
<protein>
    <submittedName>
        <fullName evidence="4">Uncharacterized protein</fullName>
    </submittedName>
</protein>
<evidence type="ECO:0000259" key="2">
    <source>
        <dbReference type="Pfam" id="PF26590"/>
    </source>
</evidence>
<evidence type="ECO:0000313" key="5">
    <source>
        <dbReference type="Proteomes" id="UP001321018"/>
    </source>
</evidence>
<evidence type="ECO:0000259" key="3">
    <source>
        <dbReference type="Pfam" id="PF26591"/>
    </source>
</evidence>
<dbReference type="Pfam" id="PF26591">
    <property type="entry name" value="DUF8186_C"/>
    <property type="match status" value="1"/>
</dbReference>
<dbReference type="InterPro" id="IPR058911">
    <property type="entry name" value="DUF8186_C"/>
</dbReference>
<feature type="domain" description="DUF8186" evidence="3">
    <location>
        <begin position="421"/>
        <end position="523"/>
    </location>
</feature>
<dbReference type="Proteomes" id="UP001321018">
    <property type="component" value="Unassembled WGS sequence"/>
</dbReference>
<sequence length="572" mass="63179">MRHLTVTLSITLLVGGLLSGIAVVSGVQSPTTEPVIDDLDENETATLWSKEPNECDIDENETAIRSLTECTDITFKEPPETASLWTTSAFDSLAAGSSNTSVYPGHADRTDSGMIEDAHATIFAVQPSTWVHQDENTTALYTAPDGELRGLVDYRVRVPDDENTSHRTIEWSLLEHEVSAIRLKQEGDVLVEQDGEQTPVIDYNLAGAGESNLTFEADIDARLEENITRETVGSSYSEYHTDTVTVSSEIDLRVYNLTASVYHAEYPDGGAGVAIYQSQPWHGYTLTEEGDAAVRGVWRYYTARDTDWDTLVRSTGSGEDAVESEVRPVYVRAFPSEMGPRADPIRDGPSIEEVWGSESSSPNPTFHENVEVDVIDEPYTRSYGLAIQYDDLEREHLEVQGIVRNTNADLVEPENGSSREVRESELSVEILEQNDSTATVRIDLRDAETGDPIPLEYPFTVDPRTAPIGHATTRGYLTVNDQPLWTNSSGVAVATLREPGSYTIEYHPAPWRTHDPAYLGDRTSLGWHPLATASGWLSLLVQVFWISIPFLVALYAGLKLGSFLEVNEEAYP</sequence>
<reference evidence="4" key="1">
    <citation type="submission" date="2022-09" db="EMBL/GenBank/DDBJ databases">
        <title>Enrichment on poylsaccharides allowed isolation of novel metabolic and taxonomic groups of Haloarchaea.</title>
        <authorList>
            <person name="Sorokin D.Y."/>
            <person name="Elcheninov A.G."/>
            <person name="Khizhniak T.V."/>
            <person name="Kolganova T.V."/>
            <person name="Kublanov I.V."/>
        </authorList>
    </citation>
    <scope>NUCLEOTIDE SEQUENCE</scope>
    <source>
        <strain evidence="4">AArc-xg1-1</strain>
    </source>
</reference>
<dbReference type="AlphaFoldDB" id="A0AAP2Z577"/>